<dbReference type="AlphaFoldDB" id="A0A4D7CUA8"/>
<evidence type="ECO:0000256" key="6">
    <source>
        <dbReference type="ARBA" id="ARBA00023110"/>
    </source>
</evidence>
<keyword evidence="15" id="KW-1185">Reference proteome</keyword>
<evidence type="ECO:0000256" key="10">
    <source>
        <dbReference type="ARBA" id="ARBA00023288"/>
    </source>
</evidence>
<feature type="compositionally biased region" description="Basic and acidic residues" evidence="12">
    <location>
        <begin position="321"/>
        <end position="331"/>
    </location>
</feature>
<dbReference type="PROSITE" id="PS51257">
    <property type="entry name" value="PROKAR_LIPOPROTEIN"/>
    <property type="match status" value="1"/>
</dbReference>
<dbReference type="InterPro" id="IPR027304">
    <property type="entry name" value="Trigger_fact/SurA_dom_sf"/>
</dbReference>
<dbReference type="InterPro" id="IPR046357">
    <property type="entry name" value="PPIase_dom_sf"/>
</dbReference>
<dbReference type="PANTHER" id="PTHR47245">
    <property type="entry name" value="PEPTIDYLPROLYL ISOMERASE"/>
    <property type="match status" value="1"/>
</dbReference>
<dbReference type="InterPro" id="IPR023059">
    <property type="entry name" value="Foldase_PrsA"/>
</dbReference>
<comment type="subcellular location">
    <subcellularLocation>
        <location evidence="2 11">Cell membrane</location>
        <topology evidence="2 11">Lipid-anchor</topology>
    </subcellularLocation>
</comment>
<keyword evidence="9 11" id="KW-0413">Isomerase</keyword>
<evidence type="ECO:0000256" key="8">
    <source>
        <dbReference type="ARBA" id="ARBA00023139"/>
    </source>
</evidence>
<dbReference type="OrthoDB" id="2194386at2"/>
<feature type="signal peptide" evidence="13">
    <location>
        <begin position="1"/>
        <end position="20"/>
    </location>
</feature>
<dbReference type="GO" id="GO:0006457">
    <property type="term" value="P:protein folding"/>
    <property type="evidence" value="ECO:0007669"/>
    <property type="project" value="UniProtKB-UniRule"/>
</dbReference>
<protein>
    <recommendedName>
        <fullName evidence="11">Foldase protein PrsA</fullName>
        <ecNumber evidence="11">5.2.1.8</ecNumber>
    </recommendedName>
</protein>
<dbReference type="GO" id="GO:0003755">
    <property type="term" value="F:peptidyl-prolyl cis-trans isomerase activity"/>
    <property type="evidence" value="ECO:0007669"/>
    <property type="project" value="UniProtKB-UniRule"/>
</dbReference>
<dbReference type="Pfam" id="PF00639">
    <property type="entry name" value="Rotamase"/>
    <property type="match status" value="1"/>
</dbReference>
<keyword evidence="10 11" id="KW-0449">Lipoprotein</keyword>
<dbReference type="EC" id="5.2.1.8" evidence="11"/>
<feature type="chain" id="PRO_5043545819" description="Foldase protein PrsA" evidence="13">
    <location>
        <begin position="21"/>
        <end position="331"/>
    </location>
</feature>
<comment type="function">
    <text evidence="11">Plays a major role in protein secretion by helping the post-translocational extracellular folding of several secreted proteins.</text>
</comment>
<keyword evidence="4 11" id="KW-1003">Cell membrane</keyword>
<accession>A0A4D7CUA8</accession>
<evidence type="ECO:0000256" key="3">
    <source>
        <dbReference type="ARBA" id="ARBA00006071"/>
    </source>
</evidence>
<gene>
    <name evidence="11" type="primary">prsA</name>
    <name evidence="14" type="ORF">FA707_07430</name>
</gene>
<comment type="similarity">
    <text evidence="3 11">Belongs to the PrsA family.</text>
</comment>
<evidence type="ECO:0000313" key="14">
    <source>
        <dbReference type="EMBL" id="QCI86804.1"/>
    </source>
</evidence>
<comment type="catalytic activity">
    <reaction evidence="1 11">
        <text>[protein]-peptidylproline (omega=180) = [protein]-peptidylproline (omega=0)</text>
        <dbReference type="Rhea" id="RHEA:16237"/>
        <dbReference type="Rhea" id="RHEA-COMP:10747"/>
        <dbReference type="Rhea" id="RHEA-COMP:10748"/>
        <dbReference type="ChEBI" id="CHEBI:83833"/>
        <dbReference type="ChEBI" id="CHEBI:83834"/>
        <dbReference type="EC" id="5.2.1.8"/>
    </reaction>
</comment>
<organism evidence="14 15">
    <name type="scientific">Vagococcus zengguangii</name>
    <dbReference type="NCBI Taxonomy" id="2571750"/>
    <lineage>
        <taxon>Bacteria</taxon>
        <taxon>Bacillati</taxon>
        <taxon>Bacillota</taxon>
        <taxon>Bacilli</taxon>
        <taxon>Lactobacillales</taxon>
        <taxon>Enterococcaceae</taxon>
        <taxon>Vagococcus</taxon>
    </lineage>
</organism>
<keyword evidence="6 11" id="KW-0697">Rotamase</keyword>
<evidence type="ECO:0000256" key="2">
    <source>
        <dbReference type="ARBA" id="ARBA00004193"/>
    </source>
</evidence>
<dbReference type="PANTHER" id="PTHR47245:SF1">
    <property type="entry name" value="FOLDASE PROTEIN PRSA"/>
    <property type="match status" value="1"/>
</dbReference>
<sequence>MKSKKFKLAIIGFICATTLAACSSEKNEDVITMKGDTITAVDVYNEVKTDSTVQSKITNMILHKVAMNAYGDKVDSKEVDKMFKETKDQYGDSFASALSQQGLTEESYKEALTANAAFEKMLEAHIKVKDADLKEVWANFHPEVETQIIAMTDEKEAKKVLEEAKKKDADFAKLAKENSTLESAADKGTTKFDSTDTTVPDEVKIAAYKLKDGTVSDLIKVTSYDANYQEVTNYYIVKMVKNQEKGNDMTPFKDQLTNIVKDNKKNDSEFQVDVISKEFKKANVKVKDEDISSVISQFIQEDEKSTESSTKDSAKTTESSKATEESTEASK</sequence>
<feature type="compositionally biased region" description="Basic and acidic residues" evidence="12">
    <location>
        <begin position="301"/>
        <end position="315"/>
    </location>
</feature>
<feature type="region of interest" description="Disordered" evidence="12">
    <location>
        <begin position="298"/>
        <end position="331"/>
    </location>
</feature>
<evidence type="ECO:0000313" key="15">
    <source>
        <dbReference type="Proteomes" id="UP000298615"/>
    </source>
</evidence>
<dbReference type="SUPFAM" id="SSF109998">
    <property type="entry name" value="Triger factor/SurA peptide-binding domain-like"/>
    <property type="match status" value="1"/>
</dbReference>
<evidence type="ECO:0000256" key="4">
    <source>
        <dbReference type="ARBA" id="ARBA00022475"/>
    </source>
</evidence>
<dbReference type="GO" id="GO:0005886">
    <property type="term" value="C:plasma membrane"/>
    <property type="evidence" value="ECO:0007669"/>
    <property type="project" value="UniProtKB-SubCell"/>
</dbReference>
<evidence type="ECO:0000256" key="13">
    <source>
        <dbReference type="SAM" id="SignalP"/>
    </source>
</evidence>
<dbReference type="HAMAP" id="MF_01145">
    <property type="entry name" value="Foldase_PrsA"/>
    <property type="match status" value="1"/>
</dbReference>
<keyword evidence="7 11" id="KW-0472">Membrane</keyword>
<evidence type="ECO:0000256" key="9">
    <source>
        <dbReference type="ARBA" id="ARBA00023235"/>
    </source>
</evidence>
<evidence type="ECO:0000256" key="11">
    <source>
        <dbReference type="HAMAP-Rule" id="MF_01145"/>
    </source>
</evidence>
<dbReference type="RefSeq" id="WP_136953626.1">
    <property type="nucleotide sequence ID" value="NZ_CP039712.1"/>
</dbReference>
<evidence type="ECO:0000256" key="7">
    <source>
        <dbReference type="ARBA" id="ARBA00023136"/>
    </source>
</evidence>
<dbReference type="Proteomes" id="UP000298615">
    <property type="component" value="Chromosome"/>
</dbReference>
<reference evidence="14 15" key="1">
    <citation type="submission" date="2019-04" db="EMBL/GenBank/DDBJ databases">
        <title>Vagococcus sp. nov., isolated from faeces of yaks (Bos grunniens).</title>
        <authorList>
            <person name="Ge Y."/>
        </authorList>
    </citation>
    <scope>NUCLEOTIDE SEQUENCE [LARGE SCALE GENOMIC DNA]</scope>
    <source>
        <strain evidence="14 15">MN-17</strain>
    </source>
</reference>
<dbReference type="InterPro" id="IPR000297">
    <property type="entry name" value="PPIase_PpiC"/>
</dbReference>
<name>A0A4D7CUA8_9ENTE</name>
<dbReference type="InterPro" id="IPR050245">
    <property type="entry name" value="PrsA_foldase"/>
</dbReference>
<evidence type="ECO:0000256" key="12">
    <source>
        <dbReference type="SAM" id="MobiDB-lite"/>
    </source>
</evidence>
<evidence type="ECO:0000256" key="1">
    <source>
        <dbReference type="ARBA" id="ARBA00000971"/>
    </source>
</evidence>
<proteinExistence type="inferred from homology"/>
<keyword evidence="8 11" id="KW-0564">Palmitate</keyword>
<keyword evidence="5 11" id="KW-0732">Signal</keyword>
<dbReference type="KEGG" id="vao:FA707_07430"/>
<dbReference type="PROSITE" id="PS50198">
    <property type="entry name" value="PPIC_PPIASE_2"/>
    <property type="match status" value="1"/>
</dbReference>
<dbReference type="Gene3D" id="3.10.50.40">
    <property type="match status" value="1"/>
</dbReference>
<dbReference type="EMBL" id="CP039712">
    <property type="protein sequence ID" value="QCI86804.1"/>
    <property type="molecule type" value="Genomic_DNA"/>
</dbReference>
<evidence type="ECO:0000256" key="5">
    <source>
        <dbReference type="ARBA" id="ARBA00022729"/>
    </source>
</evidence>